<evidence type="ECO:0000313" key="1">
    <source>
        <dbReference type="EMBL" id="AKB77962.1"/>
    </source>
</evidence>
<dbReference type="STRING" id="1434110.MSHOH_1479"/>
<accession>A0A0E3SD47</accession>
<name>A0A0E3SD47_9EURY</name>
<dbReference type="Proteomes" id="UP000033101">
    <property type="component" value="Chromosome"/>
</dbReference>
<dbReference type="PATRIC" id="fig|1434110.4.peg.1844"/>
<gene>
    <name evidence="1" type="ORF">MSHOH_1479</name>
</gene>
<dbReference type="HOGENOM" id="CLU_162438_0_0_2"/>
<proteinExistence type="predicted"/>
<dbReference type="RefSeq" id="WP_048138716.1">
    <property type="nucleotide sequence ID" value="NZ_CP009516.1"/>
</dbReference>
<organism evidence="1 2">
    <name type="scientific">Methanosarcina horonobensis HB-1 = JCM 15518</name>
    <dbReference type="NCBI Taxonomy" id="1434110"/>
    <lineage>
        <taxon>Archaea</taxon>
        <taxon>Methanobacteriati</taxon>
        <taxon>Methanobacteriota</taxon>
        <taxon>Stenosarchaea group</taxon>
        <taxon>Methanomicrobia</taxon>
        <taxon>Methanosarcinales</taxon>
        <taxon>Methanosarcinaceae</taxon>
        <taxon>Methanosarcina</taxon>
    </lineage>
</organism>
<reference evidence="1 2" key="1">
    <citation type="submission" date="2014-07" db="EMBL/GenBank/DDBJ databases">
        <title>Methanogenic archaea and the global carbon cycle.</title>
        <authorList>
            <person name="Henriksen J.R."/>
            <person name="Luke J."/>
            <person name="Reinhart S."/>
            <person name="Benedict M.N."/>
            <person name="Youngblut N.D."/>
            <person name="Metcalf M.E."/>
            <person name="Whitaker R.J."/>
            <person name="Metcalf W.W."/>
        </authorList>
    </citation>
    <scope>NUCLEOTIDE SEQUENCE [LARGE SCALE GENOMIC DNA]</scope>
    <source>
        <strain evidence="1 2">HB-1</strain>
    </source>
</reference>
<evidence type="ECO:0000313" key="2">
    <source>
        <dbReference type="Proteomes" id="UP000033101"/>
    </source>
</evidence>
<dbReference type="GeneID" id="24830682"/>
<dbReference type="EMBL" id="CP009516">
    <property type="protein sequence ID" value="AKB77962.1"/>
    <property type="molecule type" value="Genomic_DNA"/>
</dbReference>
<dbReference type="KEGG" id="mhor:MSHOH_1479"/>
<sequence>MTDIRIDLKELPADVGHVYADKMDKQPHRFYNDIEIEKVWSCIQEKVKGKKDVDLLVVGYMPLLLPSRLTYHCIKAGITSFSICRPGGLVECVYDERVKA</sequence>
<protein>
    <submittedName>
        <fullName evidence="1">Uncharacterized protein</fullName>
    </submittedName>
</protein>
<keyword evidence="2" id="KW-1185">Reference proteome</keyword>
<dbReference type="AlphaFoldDB" id="A0A0E3SD47"/>